<dbReference type="AlphaFoldDB" id="A0AAV4PBY3"/>
<sequence>IVVNTRRHDLTRCMRELEFLLTKPTGKMMLPSRRKIKMPDGYPNHVQVYEIRGYYHRCLADRVSFEEKE</sequence>
<evidence type="ECO:0000313" key="1">
    <source>
        <dbReference type="EMBL" id="GIX93983.1"/>
    </source>
</evidence>
<keyword evidence="2" id="KW-1185">Reference proteome</keyword>
<dbReference type="EMBL" id="BPLQ01002559">
    <property type="protein sequence ID" value="GIX93983.1"/>
    <property type="molecule type" value="Genomic_DNA"/>
</dbReference>
<comment type="caution">
    <text evidence="1">The sequence shown here is derived from an EMBL/GenBank/DDBJ whole genome shotgun (WGS) entry which is preliminary data.</text>
</comment>
<name>A0AAV4PBY3_9ARAC</name>
<organism evidence="1 2">
    <name type="scientific">Caerostris darwini</name>
    <dbReference type="NCBI Taxonomy" id="1538125"/>
    <lineage>
        <taxon>Eukaryota</taxon>
        <taxon>Metazoa</taxon>
        <taxon>Ecdysozoa</taxon>
        <taxon>Arthropoda</taxon>
        <taxon>Chelicerata</taxon>
        <taxon>Arachnida</taxon>
        <taxon>Araneae</taxon>
        <taxon>Araneomorphae</taxon>
        <taxon>Entelegynae</taxon>
        <taxon>Araneoidea</taxon>
        <taxon>Araneidae</taxon>
        <taxon>Caerostris</taxon>
    </lineage>
</organism>
<accession>A0AAV4PBY3</accession>
<proteinExistence type="predicted"/>
<gene>
    <name evidence="1" type="ORF">CDAR_523341</name>
</gene>
<reference evidence="1 2" key="1">
    <citation type="submission" date="2021-06" db="EMBL/GenBank/DDBJ databases">
        <title>Caerostris darwini draft genome.</title>
        <authorList>
            <person name="Kono N."/>
            <person name="Arakawa K."/>
        </authorList>
    </citation>
    <scope>NUCLEOTIDE SEQUENCE [LARGE SCALE GENOMIC DNA]</scope>
</reference>
<protein>
    <submittedName>
        <fullName evidence="1">Uncharacterized protein</fullName>
    </submittedName>
</protein>
<feature type="non-terminal residue" evidence="1">
    <location>
        <position position="1"/>
    </location>
</feature>
<dbReference type="Proteomes" id="UP001054837">
    <property type="component" value="Unassembled WGS sequence"/>
</dbReference>
<evidence type="ECO:0000313" key="2">
    <source>
        <dbReference type="Proteomes" id="UP001054837"/>
    </source>
</evidence>